<dbReference type="InterPro" id="IPR025622">
    <property type="entry name" value="YqzE"/>
</dbReference>
<dbReference type="Pfam" id="PF14038">
    <property type="entry name" value="YqzE"/>
    <property type="match status" value="1"/>
</dbReference>
<keyword evidence="3" id="KW-1185">Reference proteome</keyword>
<evidence type="ECO:0000313" key="2">
    <source>
        <dbReference type="EMBL" id="KAB2334372.1"/>
    </source>
</evidence>
<keyword evidence="1" id="KW-1133">Transmembrane helix</keyword>
<organism evidence="2 3">
    <name type="scientific">Bacillus mesophilum</name>
    <dbReference type="NCBI Taxonomy" id="1071718"/>
    <lineage>
        <taxon>Bacteria</taxon>
        <taxon>Bacillati</taxon>
        <taxon>Bacillota</taxon>
        <taxon>Bacilli</taxon>
        <taxon>Bacillales</taxon>
        <taxon>Bacillaceae</taxon>
        <taxon>Bacillus</taxon>
    </lineage>
</organism>
<dbReference type="EMBL" id="WBOT01000002">
    <property type="protein sequence ID" value="KAB2334372.1"/>
    <property type="molecule type" value="Genomic_DNA"/>
</dbReference>
<name>A0A7V7RQ11_9BACI</name>
<keyword evidence="1" id="KW-0812">Transmembrane</keyword>
<reference evidence="2 3" key="1">
    <citation type="journal article" date="2014" name="Arch. Microbiol.">
        <title>Bacillus mesophilum sp. nov., strain IITR-54T, a novel 4-chlorobiphenyl dechlorinating bacterium.</title>
        <authorList>
            <person name="Manickam N."/>
            <person name="Singh N.K."/>
            <person name="Bajaj A."/>
            <person name="Kumar R.M."/>
            <person name="Kaur G."/>
            <person name="Kaur N."/>
            <person name="Bala M."/>
            <person name="Kumar A."/>
            <person name="Mayilraj S."/>
        </authorList>
    </citation>
    <scope>NUCLEOTIDE SEQUENCE [LARGE SCALE GENOMIC DNA]</scope>
    <source>
        <strain evidence="2 3">IITR-54</strain>
    </source>
</reference>
<dbReference type="RefSeq" id="WP_151573679.1">
    <property type="nucleotide sequence ID" value="NZ_WBOT01000002.1"/>
</dbReference>
<protein>
    <submittedName>
        <fullName evidence="2">YqzE family protein</fullName>
    </submittedName>
</protein>
<feature type="transmembrane region" description="Helical" evidence="1">
    <location>
        <begin position="39"/>
        <end position="55"/>
    </location>
</feature>
<proteinExistence type="predicted"/>
<comment type="caution">
    <text evidence="2">The sequence shown here is derived from an EMBL/GenBank/DDBJ whole genome shotgun (WGS) entry which is preliminary data.</text>
</comment>
<dbReference type="AlphaFoldDB" id="A0A7V7RQ11"/>
<keyword evidence="1" id="KW-0472">Membrane</keyword>
<sequence length="61" mass="7729">MKSNDYVKFMTETFVKYMDQPKDERKKYRQQKKVEKEPFLFRWFGVIPYVFYYGLKTKRKD</sequence>
<gene>
    <name evidence="2" type="ORF">F7732_07090</name>
</gene>
<dbReference type="Proteomes" id="UP000441354">
    <property type="component" value="Unassembled WGS sequence"/>
</dbReference>
<dbReference type="OrthoDB" id="2691835at2"/>
<evidence type="ECO:0000313" key="3">
    <source>
        <dbReference type="Proteomes" id="UP000441354"/>
    </source>
</evidence>
<evidence type="ECO:0000256" key="1">
    <source>
        <dbReference type="SAM" id="Phobius"/>
    </source>
</evidence>
<accession>A0A7V7RQ11</accession>